<reference evidence="2 3" key="1">
    <citation type="submission" date="2014-04" db="EMBL/GenBank/DDBJ databases">
        <authorList>
            <consortium name="DOE Joint Genome Institute"/>
            <person name="Kuo A."/>
            <person name="Kohler A."/>
            <person name="Nagy L.G."/>
            <person name="Floudas D."/>
            <person name="Copeland A."/>
            <person name="Barry K.W."/>
            <person name="Cichocki N."/>
            <person name="Veneault-Fourrey C."/>
            <person name="LaButti K."/>
            <person name="Lindquist E.A."/>
            <person name="Lipzen A."/>
            <person name="Lundell T."/>
            <person name="Morin E."/>
            <person name="Murat C."/>
            <person name="Sun H."/>
            <person name="Tunlid A."/>
            <person name="Henrissat B."/>
            <person name="Grigoriev I.V."/>
            <person name="Hibbett D.S."/>
            <person name="Martin F."/>
            <person name="Nordberg H.P."/>
            <person name="Cantor M.N."/>
            <person name="Hua S.X."/>
        </authorList>
    </citation>
    <scope>NUCLEOTIDE SEQUENCE [LARGE SCALE GENOMIC DNA]</scope>
    <source>
        <strain evidence="2 3">LaAM-08-1</strain>
    </source>
</reference>
<proteinExistence type="predicted"/>
<dbReference type="Proteomes" id="UP000054477">
    <property type="component" value="Unassembled WGS sequence"/>
</dbReference>
<gene>
    <name evidence="2" type="ORF">K443DRAFT_355776</name>
</gene>
<keyword evidence="3" id="KW-1185">Reference proteome</keyword>
<evidence type="ECO:0000256" key="1">
    <source>
        <dbReference type="SAM" id="MobiDB-lite"/>
    </source>
</evidence>
<dbReference type="EMBL" id="KN838787">
    <property type="protein sequence ID" value="KIJ94573.1"/>
    <property type="molecule type" value="Genomic_DNA"/>
</dbReference>
<evidence type="ECO:0000313" key="2">
    <source>
        <dbReference type="EMBL" id="KIJ94573.1"/>
    </source>
</evidence>
<dbReference type="HOGENOM" id="CLU_1235204_0_0_1"/>
<protein>
    <submittedName>
        <fullName evidence="2">Uncharacterized protein</fullName>
    </submittedName>
</protein>
<reference evidence="3" key="2">
    <citation type="submission" date="2015-01" db="EMBL/GenBank/DDBJ databases">
        <title>Evolutionary Origins and Diversification of the Mycorrhizal Mutualists.</title>
        <authorList>
            <consortium name="DOE Joint Genome Institute"/>
            <consortium name="Mycorrhizal Genomics Consortium"/>
            <person name="Kohler A."/>
            <person name="Kuo A."/>
            <person name="Nagy L.G."/>
            <person name="Floudas D."/>
            <person name="Copeland A."/>
            <person name="Barry K.W."/>
            <person name="Cichocki N."/>
            <person name="Veneault-Fourrey C."/>
            <person name="LaButti K."/>
            <person name="Lindquist E.A."/>
            <person name="Lipzen A."/>
            <person name="Lundell T."/>
            <person name="Morin E."/>
            <person name="Murat C."/>
            <person name="Riley R."/>
            <person name="Ohm R."/>
            <person name="Sun H."/>
            <person name="Tunlid A."/>
            <person name="Henrissat B."/>
            <person name="Grigoriev I.V."/>
            <person name="Hibbett D.S."/>
            <person name="Martin F."/>
        </authorList>
    </citation>
    <scope>NUCLEOTIDE SEQUENCE [LARGE SCALE GENOMIC DNA]</scope>
    <source>
        <strain evidence="3">LaAM-08-1</strain>
    </source>
</reference>
<organism evidence="2 3">
    <name type="scientific">Laccaria amethystina LaAM-08-1</name>
    <dbReference type="NCBI Taxonomy" id="1095629"/>
    <lineage>
        <taxon>Eukaryota</taxon>
        <taxon>Fungi</taxon>
        <taxon>Dikarya</taxon>
        <taxon>Basidiomycota</taxon>
        <taxon>Agaricomycotina</taxon>
        <taxon>Agaricomycetes</taxon>
        <taxon>Agaricomycetidae</taxon>
        <taxon>Agaricales</taxon>
        <taxon>Agaricineae</taxon>
        <taxon>Hydnangiaceae</taxon>
        <taxon>Laccaria</taxon>
    </lineage>
</organism>
<accession>A0A0C9X001</accession>
<dbReference type="AlphaFoldDB" id="A0A0C9X001"/>
<sequence>MSTLTTPPVLGMRRTHTLPLPLASQSSASGELSRRQRKFKSPLSAANGAQGVVSLSKSQGARSRCCCWWWYWYEEHQSPCLVLRGMFLRLLRGTFHLHPRHHRPSLPMGTHHNVVVGPFVPELNGRFGRLCHTWCVSWTWRFGGGSSSTRFGWLGGGFFFGYYHLELEVGVEGSFSDNFKAEVGLFRCNFKAESFSDNLKIQPVKYTYYSTLQPEMCAPRRRRN</sequence>
<name>A0A0C9X001_9AGAR</name>
<evidence type="ECO:0000313" key="3">
    <source>
        <dbReference type="Proteomes" id="UP000054477"/>
    </source>
</evidence>
<feature type="region of interest" description="Disordered" evidence="1">
    <location>
        <begin position="23"/>
        <end position="43"/>
    </location>
</feature>